<gene>
    <name evidence="12" type="ORF">CUJ83_15020</name>
</gene>
<dbReference type="GO" id="GO:0003724">
    <property type="term" value="F:RNA helicase activity"/>
    <property type="evidence" value="ECO:0007669"/>
    <property type="project" value="InterPro"/>
</dbReference>
<dbReference type="SMART" id="SM00490">
    <property type="entry name" value="HELICc"/>
    <property type="match status" value="1"/>
</dbReference>
<dbReference type="Gene3D" id="3.40.50.300">
    <property type="entry name" value="P-loop containing nucleotide triphosphate hydrolases"/>
    <property type="match status" value="2"/>
</dbReference>
<evidence type="ECO:0000313" key="13">
    <source>
        <dbReference type="Proteomes" id="UP001320159"/>
    </source>
</evidence>
<dbReference type="GO" id="GO:0005524">
    <property type="term" value="F:ATP binding"/>
    <property type="evidence" value="ECO:0007669"/>
    <property type="project" value="UniProtKB-KW"/>
</dbReference>
<evidence type="ECO:0000259" key="11">
    <source>
        <dbReference type="PROSITE" id="PS51195"/>
    </source>
</evidence>
<dbReference type="PANTHER" id="PTHR47963:SF5">
    <property type="entry name" value="DEAD-BOX ATP-DEPENDENT RNA HELICASE CSHA"/>
    <property type="match status" value="1"/>
</dbReference>
<keyword evidence="5 7" id="KW-0067">ATP-binding</keyword>
<dbReference type="FunFam" id="3.40.50.300:FF:000108">
    <property type="entry name" value="ATP-dependent RNA helicase RhlE"/>
    <property type="match status" value="1"/>
</dbReference>
<dbReference type="InterPro" id="IPR014014">
    <property type="entry name" value="RNA_helicase_DEAD_Q_motif"/>
</dbReference>
<keyword evidence="3 7" id="KW-0378">Hydrolase</keyword>
<keyword evidence="13" id="KW-1185">Reference proteome</keyword>
<evidence type="ECO:0000256" key="7">
    <source>
        <dbReference type="RuleBase" id="RU000492"/>
    </source>
</evidence>
<evidence type="ECO:0000259" key="10">
    <source>
        <dbReference type="PROSITE" id="PS51194"/>
    </source>
</evidence>
<dbReference type="InterPro" id="IPR014001">
    <property type="entry name" value="Helicase_ATP-bd"/>
</dbReference>
<dbReference type="EMBL" id="PGCK01000017">
    <property type="protein sequence ID" value="MCD1296313.1"/>
    <property type="molecule type" value="Genomic_DNA"/>
</dbReference>
<dbReference type="GO" id="GO:0009409">
    <property type="term" value="P:response to cold"/>
    <property type="evidence" value="ECO:0007669"/>
    <property type="project" value="TreeGrafter"/>
</dbReference>
<feature type="domain" description="Helicase C-terminal" evidence="10">
    <location>
        <begin position="215"/>
        <end position="376"/>
    </location>
</feature>
<feature type="domain" description="Helicase ATP-binding" evidence="9">
    <location>
        <begin position="33"/>
        <end position="204"/>
    </location>
</feature>
<evidence type="ECO:0000259" key="9">
    <source>
        <dbReference type="PROSITE" id="PS51192"/>
    </source>
</evidence>
<dbReference type="InterPro" id="IPR000629">
    <property type="entry name" value="RNA-helicase_DEAD-box_CS"/>
</dbReference>
<evidence type="ECO:0000256" key="6">
    <source>
        <dbReference type="PROSITE-ProRule" id="PRU00552"/>
    </source>
</evidence>
<dbReference type="InterPro" id="IPR027417">
    <property type="entry name" value="P-loop_NTPase"/>
</dbReference>
<accession>A0AAP2RFB7</accession>
<organism evidence="12 13">
    <name type="scientific">Methanooceanicella nereidis</name>
    <dbReference type="NCBI Taxonomy" id="2052831"/>
    <lineage>
        <taxon>Archaea</taxon>
        <taxon>Methanobacteriati</taxon>
        <taxon>Methanobacteriota</taxon>
        <taxon>Stenosarchaea group</taxon>
        <taxon>Methanomicrobia</taxon>
        <taxon>Methanocellales</taxon>
        <taxon>Methanocellaceae</taxon>
        <taxon>Methanooceanicella</taxon>
    </lineage>
</organism>
<evidence type="ECO:0000256" key="5">
    <source>
        <dbReference type="ARBA" id="ARBA00022840"/>
    </source>
</evidence>
<feature type="short sequence motif" description="Q motif" evidence="6">
    <location>
        <begin position="2"/>
        <end position="30"/>
    </location>
</feature>
<dbReference type="CDD" id="cd18787">
    <property type="entry name" value="SF2_C_DEAD"/>
    <property type="match status" value="1"/>
</dbReference>
<evidence type="ECO:0000313" key="12">
    <source>
        <dbReference type="EMBL" id="MCD1296313.1"/>
    </source>
</evidence>
<sequence length="534" mass="59726">MTSFYDLKISEPVMSALGNMGFEEATPIQEQAIPAILEGRDIIGQAQTGTGKTAAFGIPLVEKCDTSSGLIQGMIIAPTRELAIQVAEELNRIGQTKGIRSLPIYGGQNIKWQMNGLRNKPHIIVGTPGRLVDHILRRKTISLDHIKMVVLDEADEMLDMGFIEDIETLLKETPVQRQTLLFSATMPSQVRALAQKFMKDPINIGITSKKISVPLIAQNYVEVHEKQKFDVLCRLLDIQSPDLAIVFGRTKKRVNEVYEGLTKRGYSARELHGDMDQSRRDSVMRQFREGSIQVLVATDVAARGLDISGVTHVYNFDIPQDPESYVHRIGRTGRAGKSGIAITFATVKESRLLKVIEQVSGQRMIRLAAPTIDEAIEVQQRITVEKLVRVIEEENVSKYIPMAEMILENHDSVTIIAAALKVLTKEPDMTPINLTEIKPARSRNVKHPKRVAGEETFREDNLWRSVRKEQYRKGEKKSYENSGDKAYDKGKKSDAAPGKDKHGSPFKKFHKSVSDGYRGNKPSSNANNYKPAKK</sequence>
<dbReference type="Pfam" id="PF00271">
    <property type="entry name" value="Helicase_C"/>
    <property type="match status" value="1"/>
</dbReference>
<dbReference type="SMART" id="SM00487">
    <property type="entry name" value="DEXDc"/>
    <property type="match status" value="1"/>
</dbReference>
<dbReference type="GO" id="GO:0033592">
    <property type="term" value="F:RNA strand annealing activity"/>
    <property type="evidence" value="ECO:0007669"/>
    <property type="project" value="TreeGrafter"/>
</dbReference>
<evidence type="ECO:0000256" key="8">
    <source>
        <dbReference type="SAM" id="MobiDB-lite"/>
    </source>
</evidence>
<comment type="similarity">
    <text evidence="7">Belongs to the DEAD box helicase family.</text>
</comment>
<dbReference type="CDD" id="cd00268">
    <property type="entry name" value="DEADc"/>
    <property type="match status" value="1"/>
</dbReference>
<dbReference type="InterPro" id="IPR001650">
    <property type="entry name" value="Helicase_C-like"/>
</dbReference>
<dbReference type="GO" id="GO:0005829">
    <property type="term" value="C:cytosol"/>
    <property type="evidence" value="ECO:0007669"/>
    <property type="project" value="TreeGrafter"/>
</dbReference>
<dbReference type="RefSeq" id="WP_230743312.1">
    <property type="nucleotide sequence ID" value="NZ_PGCK01000017.1"/>
</dbReference>
<dbReference type="PROSITE" id="PS00039">
    <property type="entry name" value="DEAD_ATP_HELICASE"/>
    <property type="match status" value="1"/>
</dbReference>
<keyword evidence="4 7" id="KW-0347">Helicase</keyword>
<dbReference type="GO" id="GO:0140097">
    <property type="term" value="F:catalytic activity, acting on DNA"/>
    <property type="evidence" value="ECO:0007669"/>
    <property type="project" value="UniProtKB-ARBA"/>
</dbReference>
<dbReference type="InterPro" id="IPR044742">
    <property type="entry name" value="DEAD/DEAH_RhlB"/>
</dbReference>
<dbReference type="Proteomes" id="UP001320159">
    <property type="component" value="Unassembled WGS sequence"/>
</dbReference>
<dbReference type="PROSITE" id="PS51192">
    <property type="entry name" value="HELICASE_ATP_BIND_1"/>
    <property type="match status" value="1"/>
</dbReference>
<keyword evidence="1" id="KW-0963">Cytoplasm</keyword>
<dbReference type="GO" id="GO:0016787">
    <property type="term" value="F:hydrolase activity"/>
    <property type="evidence" value="ECO:0007669"/>
    <property type="project" value="UniProtKB-KW"/>
</dbReference>
<feature type="domain" description="DEAD-box RNA helicase Q" evidence="11">
    <location>
        <begin position="2"/>
        <end position="30"/>
    </location>
</feature>
<keyword evidence="2 7" id="KW-0547">Nucleotide-binding</keyword>
<feature type="region of interest" description="Disordered" evidence="8">
    <location>
        <begin position="469"/>
        <end position="534"/>
    </location>
</feature>
<name>A0AAP2RFB7_9EURY</name>
<evidence type="ECO:0000256" key="2">
    <source>
        <dbReference type="ARBA" id="ARBA00022741"/>
    </source>
</evidence>
<evidence type="ECO:0000256" key="4">
    <source>
        <dbReference type="ARBA" id="ARBA00022806"/>
    </source>
</evidence>
<dbReference type="AlphaFoldDB" id="A0AAP2RFB7"/>
<protein>
    <submittedName>
        <fullName evidence="12">DEAD/DEAH box helicase</fullName>
    </submittedName>
</protein>
<reference evidence="12 13" key="1">
    <citation type="submission" date="2017-11" db="EMBL/GenBank/DDBJ databases">
        <title>Isolation and Characterization of Family Methanocellaceae Species from Potential Methane Hydrate Area Offshore Southwestern Taiwan.</title>
        <authorList>
            <person name="Zhang W.-L."/>
            <person name="Chen W.-C."/>
            <person name="Lai M.-C."/>
            <person name="Chen S.-C."/>
        </authorList>
    </citation>
    <scope>NUCLEOTIDE SEQUENCE [LARGE SCALE GENOMIC DNA]</scope>
    <source>
        <strain evidence="12 13">CWC-04</strain>
    </source>
</reference>
<dbReference type="PROSITE" id="PS51195">
    <property type="entry name" value="Q_MOTIF"/>
    <property type="match status" value="1"/>
</dbReference>
<dbReference type="GO" id="GO:0005840">
    <property type="term" value="C:ribosome"/>
    <property type="evidence" value="ECO:0007669"/>
    <property type="project" value="TreeGrafter"/>
</dbReference>
<evidence type="ECO:0000256" key="3">
    <source>
        <dbReference type="ARBA" id="ARBA00022801"/>
    </source>
</evidence>
<dbReference type="InterPro" id="IPR011545">
    <property type="entry name" value="DEAD/DEAH_box_helicase_dom"/>
</dbReference>
<evidence type="ECO:0000256" key="1">
    <source>
        <dbReference type="ARBA" id="ARBA00022490"/>
    </source>
</evidence>
<dbReference type="Pfam" id="PF00270">
    <property type="entry name" value="DEAD"/>
    <property type="match status" value="1"/>
</dbReference>
<proteinExistence type="inferred from homology"/>
<dbReference type="InterPro" id="IPR050547">
    <property type="entry name" value="DEAD_box_RNA_helicases"/>
</dbReference>
<dbReference type="PROSITE" id="PS51194">
    <property type="entry name" value="HELICASE_CTER"/>
    <property type="match status" value="1"/>
</dbReference>
<feature type="compositionally biased region" description="Basic and acidic residues" evidence="8">
    <location>
        <begin position="469"/>
        <end position="503"/>
    </location>
</feature>
<dbReference type="SUPFAM" id="SSF52540">
    <property type="entry name" value="P-loop containing nucleoside triphosphate hydrolases"/>
    <property type="match status" value="1"/>
</dbReference>
<dbReference type="PANTHER" id="PTHR47963">
    <property type="entry name" value="DEAD-BOX ATP-DEPENDENT RNA HELICASE 47, MITOCHONDRIAL"/>
    <property type="match status" value="1"/>
</dbReference>
<comment type="caution">
    <text evidence="12">The sequence shown here is derived from an EMBL/GenBank/DDBJ whole genome shotgun (WGS) entry which is preliminary data.</text>
</comment>